<gene>
    <name evidence="2" type="ORF">LOAG_18142</name>
</gene>
<name>A0A1S0UGL0_LOALO</name>
<dbReference type="CTD" id="31251853"/>
<dbReference type="KEGG" id="loa:LOAG_18142"/>
<sequence length="49" mass="5360">MTLGIDEIARLAAEEAKKEQNQTDDGFALGTGRRPQVSSSSREKVNLKI</sequence>
<dbReference type="GeneID" id="31251853"/>
<evidence type="ECO:0000256" key="1">
    <source>
        <dbReference type="SAM" id="MobiDB-lite"/>
    </source>
</evidence>
<dbReference type="EMBL" id="JH712269">
    <property type="protein sequence ID" value="EJD74556.1"/>
    <property type="molecule type" value="Genomic_DNA"/>
</dbReference>
<protein>
    <submittedName>
        <fullName evidence="2">Uncharacterized protein</fullName>
    </submittedName>
</protein>
<feature type="region of interest" description="Disordered" evidence="1">
    <location>
        <begin position="14"/>
        <end position="49"/>
    </location>
</feature>
<dbReference type="RefSeq" id="XP_020305469.1">
    <property type="nucleotide sequence ID" value="XM_020450809.1"/>
</dbReference>
<reference evidence="2" key="1">
    <citation type="submission" date="2012-04" db="EMBL/GenBank/DDBJ databases">
        <title>The Genome Sequence of Loa loa.</title>
        <authorList>
            <consortium name="The Broad Institute Genome Sequencing Platform"/>
            <consortium name="Broad Institute Genome Sequencing Center for Infectious Disease"/>
            <person name="Nutman T.B."/>
            <person name="Fink D.L."/>
            <person name="Russ C."/>
            <person name="Young S."/>
            <person name="Zeng Q."/>
            <person name="Gargeya S."/>
            <person name="Alvarado L."/>
            <person name="Berlin A."/>
            <person name="Chapman S.B."/>
            <person name="Chen Z."/>
            <person name="Freedman E."/>
            <person name="Gellesch M."/>
            <person name="Goldberg J."/>
            <person name="Griggs A."/>
            <person name="Gujja S."/>
            <person name="Heilman E.R."/>
            <person name="Heiman D."/>
            <person name="Howarth C."/>
            <person name="Mehta T."/>
            <person name="Neiman D."/>
            <person name="Pearson M."/>
            <person name="Roberts A."/>
            <person name="Saif S."/>
            <person name="Shea T."/>
            <person name="Shenoy N."/>
            <person name="Sisk P."/>
            <person name="Stolte C."/>
            <person name="Sykes S."/>
            <person name="White J."/>
            <person name="Yandava C."/>
            <person name="Haas B."/>
            <person name="Henn M.R."/>
            <person name="Nusbaum C."/>
            <person name="Birren B."/>
        </authorList>
    </citation>
    <scope>NUCLEOTIDE SEQUENCE [LARGE SCALE GENOMIC DNA]</scope>
</reference>
<organism evidence="2">
    <name type="scientific">Loa loa</name>
    <name type="common">Eye worm</name>
    <name type="synonym">Filaria loa</name>
    <dbReference type="NCBI Taxonomy" id="7209"/>
    <lineage>
        <taxon>Eukaryota</taxon>
        <taxon>Metazoa</taxon>
        <taxon>Ecdysozoa</taxon>
        <taxon>Nematoda</taxon>
        <taxon>Chromadorea</taxon>
        <taxon>Rhabditida</taxon>
        <taxon>Spirurina</taxon>
        <taxon>Spiruromorpha</taxon>
        <taxon>Filarioidea</taxon>
        <taxon>Onchocercidae</taxon>
        <taxon>Loa</taxon>
    </lineage>
</organism>
<evidence type="ECO:0000313" key="2">
    <source>
        <dbReference type="EMBL" id="EJD74556.1"/>
    </source>
</evidence>
<dbReference type="InParanoid" id="A0A1S0UGL0"/>
<dbReference type="AlphaFoldDB" id="A0A1S0UGL0"/>
<proteinExistence type="predicted"/>
<dbReference type="OrthoDB" id="431720at2759"/>
<accession>A0A1S0UGL0</accession>